<evidence type="ECO:0000256" key="8">
    <source>
        <dbReference type="ARBA" id="ARBA00022989"/>
    </source>
</evidence>
<keyword evidence="7 10" id="KW-0653">Protein transport</keyword>
<dbReference type="OrthoDB" id="6624834at2"/>
<dbReference type="SUPFAM" id="SSF103054">
    <property type="entry name" value="General secretion pathway protein M, EpsM"/>
    <property type="match status" value="1"/>
</dbReference>
<dbReference type="PIRSF" id="PIRSF006291">
    <property type="entry name" value="GspM"/>
    <property type="match status" value="1"/>
</dbReference>
<name>A0A2S7X0B9_9GAMM</name>
<dbReference type="Pfam" id="PF04612">
    <property type="entry name" value="T2SSM"/>
    <property type="match status" value="1"/>
</dbReference>
<evidence type="ECO:0000313" key="12">
    <source>
        <dbReference type="EMBL" id="PQJ83101.1"/>
    </source>
</evidence>
<evidence type="ECO:0000256" key="4">
    <source>
        <dbReference type="ARBA" id="ARBA00022475"/>
    </source>
</evidence>
<comment type="subcellular location">
    <subcellularLocation>
        <location evidence="1">Cell inner membrane</location>
        <topology evidence="1">Single-pass membrane protein</topology>
    </subcellularLocation>
</comment>
<reference evidence="12 13" key="1">
    <citation type="submission" date="2016-12" db="EMBL/GenBank/DDBJ databases">
        <title>Diversity of luminous bacteria.</title>
        <authorList>
            <person name="Yoshizawa S."/>
            <person name="Kogure K."/>
        </authorList>
    </citation>
    <scope>NUCLEOTIDE SEQUENCE [LARGE SCALE GENOMIC DNA]</scope>
    <source>
        <strain evidence="12 13">ATCC 33715</strain>
    </source>
</reference>
<evidence type="ECO:0000256" key="3">
    <source>
        <dbReference type="ARBA" id="ARBA00022448"/>
    </source>
</evidence>
<evidence type="ECO:0000256" key="11">
    <source>
        <dbReference type="SAM" id="Phobius"/>
    </source>
</evidence>
<keyword evidence="6 11" id="KW-0812">Transmembrane</keyword>
<dbReference type="InterPro" id="IPR007690">
    <property type="entry name" value="T2SS_GspM"/>
</dbReference>
<sequence length="163" mass="18375">MKALMTWWQSISPRERVLVGGGSIALVIAALYWGGIKPLNDRAEIAQNRINSERSLLTWVQKKADAIVTLRGGASSTSQTAIRPMNQVIPSSTRQFKIELIRMQPRGEQMQVWVKPLPFNTLVNWLAYLRDSQGINVQFLDLNKTDTEGVVEVNRLQLSREAS</sequence>
<feature type="transmembrane region" description="Helical" evidence="11">
    <location>
        <begin position="17"/>
        <end position="35"/>
    </location>
</feature>
<organism evidence="12 13">
    <name type="scientific">Aliivibrio sifiae</name>
    <dbReference type="NCBI Taxonomy" id="566293"/>
    <lineage>
        <taxon>Bacteria</taxon>
        <taxon>Pseudomonadati</taxon>
        <taxon>Pseudomonadota</taxon>
        <taxon>Gammaproteobacteria</taxon>
        <taxon>Vibrionales</taxon>
        <taxon>Vibrionaceae</taxon>
        <taxon>Aliivibrio</taxon>
    </lineage>
</organism>
<comment type="caution">
    <text evidence="12">The sequence shown here is derived from an EMBL/GenBank/DDBJ whole genome shotgun (WGS) entry which is preliminary data.</text>
</comment>
<keyword evidence="9 10" id="KW-0472">Membrane</keyword>
<dbReference type="Gene3D" id="3.30.1360.100">
    <property type="entry name" value="General secretion pathway protein M, EpsM"/>
    <property type="match status" value="1"/>
</dbReference>
<keyword evidence="3 10" id="KW-0813">Transport</keyword>
<evidence type="ECO:0000256" key="5">
    <source>
        <dbReference type="ARBA" id="ARBA00022519"/>
    </source>
</evidence>
<dbReference type="Proteomes" id="UP000239263">
    <property type="component" value="Unassembled WGS sequence"/>
</dbReference>
<evidence type="ECO:0000256" key="9">
    <source>
        <dbReference type="ARBA" id="ARBA00023136"/>
    </source>
</evidence>
<gene>
    <name evidence="12" type="ORF">BTO22_19495</name>
</gene>
<dbReference type="AlphaFoldDB" id="A0A2S7X0B9"/>
<proteinExistence type="inferred from homology"/>
<comment type="function">
    <text evidence="10">Inner membrane component of the type II secretion system required for the energy-dependent secretion of extracellular factors such as proteases and toxins from the periplasm.</text>
</comment>
<dbReference type="RefSeq" id="WP_105056948.1">
    <property type="nucleotide sequence ID" value="NZ_CAWNRT010000004.1"/>
</dbReference>
<dbReference type="GO" id="GO:0005886">
    <property type="term" value="C:plasma membrane"/>
    <property type="evidence" value="ECO:0007669"/>
    <property type="project" value="UniProtKB-SubCell"/>
</dbReference>
<evidence type="ECO:0000256" key="7">
    <source>
        <dbReference type="ARBA" id="ARBA00022927"/>
    </source>
</evidence>
<evidence type="ECO:0000256" key="10">
    <source>
        <dbReference type="PIRNR" id="PIRNR006291"/>
    </source>
</evidence>
<keyword evidence="5 10" id="KW-0997">Cell inner membrane</keyword>
<keyword evidence="8 11" id="KW-1133">Transmembrane helix</keyword>
<dbReference type="GO" id="GO:0015628">
    <property type="term" value="P:protein secretion by the type II secretion system"/>
    <property type="evidence" value="ECO:0007669"/>
    <property type="project" value="InterPro"/>
</dbReference>
<dbReference type="GO" id="GO:0015627">
    <property type="term" value="C:type II protein secretion system complex"/>
    <property type="evidence" value="ECO:0007669"/>
    <property type="project" value="InterPro"/>
</dbReference>
<evidence type="ECO:0000256" key="6">
    <source>
        <dbReference type="ARBA" id="ARBA00022692"/>
    </source>
</evidence>
<accession>A0A2S7X0B9</accession>
<comment type="similarity">
    <text evidence="2 10">Belongs to the GSP M family.</text>
</comment>
<evidence type="ECO:0000256" key="2">
    <source>
        <dbReference type="ARBA" id="ARBA00010637"/>
    </source>
</evidence>
<evidence type="ECO:0000313" key="13">
    <source>
        <dbReference type="Proteomes" id="UP000239263"/>
    </source>
</evidence>
<dbReference type="InterPro" id="IPR023229">
    <property type="entry name" value="T2SS_M_periplasmic_sf"/>
</dbReference>
<evidence type="ECO:0000256" key="1">
    <source>
        <dbReference type="ARBA" id="ARBA00004377"/>
    </source>
</evidence>
<protein>
    <recommendedName>
        <fullName evidence="10">Type II secretion system protein M</fullName>
        <shortName evidence="10">T2SS protein M</shortName>
    </recommendedName>
    <alternativeName>
        <fullName evidence="10">General secretion pathway protein M</fullName>
    </alternativeName>
</protein>
<keyword evidence="4 10" id="KW-1003">Cell membrane</keyword>
<dbReference type="EMBL" id="MSCO01000004">
    <property type="protein sequence ID" value="PQJ83101.1"/>
    <property type="molecule type" value="Genomic_DNA"/>
</dbReference>